<accession>A0A645DHC3</accession>
<gene>
    <name evidence="9" type="primary">proB_31</name>
    <name evidence="9" type="ORF">SDC9_135532</name>
</gene>
<evidence type="ECO:0000256" key="7">
    <source>
        <dbReference type="ARBA" id="ARBA00022840"/>
    </source>
</evidence>
<dbReference type="PIRSF" id="PIRSF000729">
    <property type="entry name" value="GK"/>
    <property type="match status" value="1"/>
</dbReference>
<dbReference type="PROSITE" id="PS00902">
    <property type="entry name" value="GLUTAMATE_5_KINASE"/>
    <property type="match status" value="1"/>
</dbReference>
<dbReference type="Pfam" id="PF01472">
    <property type="entry name" value="PUA"/>
    <property type="match status" value="1"/>
</dbReference>
<dbReference type="PANTHER" id="PTHR43654">
    <property type="entry name" value="GLUTAMATE 5-KINASE"/>
    <property type="match status" value="1"/>
</dbReference>
<comment type="caution">
    <text evidence="9">The sequence shown here is derived from an EMBL/GenBank/DDBJ whole genome shotgun (WGS) entry which is preliminary data.</text>
</comment>
<dbReference type="EMBL" id="VSSQ01036048">
    <property type="protein sequence ID" value="MPM88428.1"/>
    <property type="molecule type" value="Genomic_DNA"/>
</dbReference>
<dbReference type="InterPro" id="IPR015947">
    <property type="entry name" value="PUA-like_sf"/>
</dbReference>
<reference evidence="9" key="1">
    <citation type="submission" date="2019-08" db="EMBL/GenBank/DDBJ databases">
        <authorList>
            <person name="Kucharzyk K."/>
            <person name="Murdoch R.W."/>
            <person name="Higgins S."/>
            <person name="Loffler F."/>
        </authorList>
    </citation>
    <scope>NUCLEOTIDE SEQUENCE</scope>
</reference>
<evidence type="ECO:0000256" key="4">
    <source>
        <dbReference type="ARBA" id="ARBA00022679"/>
    </source>
</evidence>
<proteinExistence type="predicted"/>
<evidence type="ECO:0000256" key="3">
    <source>
        <dbReference type="ARBA" id="ARBA00022650"/>
    </source>
</evidence>
<sequence length="248" mass="26181">MLPVINENDSVSVDELKFGDNDTLAGMLGAMLGAELTVILTTEQGLRVRNADGSLGERIALVDRITPEMIASAGDTDNGAMSIGGMISKLRAATLVTEAGAHLWIADGRQEGILEHIAEGDDVGTLFCPRRSRLQSRKCWIKFFARTAGALIVDAGAAAAVEKHGKSLLPSGVVRIAGNFKRGDTVEIRDPEGRVIARGLSNYGSAECAALLGKHKDELAKLLGSDADAEFVHRDNLVLHAVPGGACR</sequence>
<protein>
    <submittedName>
        <fullName evidence="9">Glutamate 5-kinase</fullName>
        <ecNumber evidence="9">2.7.2.11</ecNumber>
    </submittedName>
</protein>
<dbReference type="GO" id="GO:0008652">
    <property type="term" value="P:amino acid biosynthetic process"/>
    <property type="evidence" value="ECO:0007669"/>
    <property type="project" value="UniProtKB-KW"/>
</dbReference>
<dbReference type="Gene3D" id="2.30.130.10">
    <property type="entry name" value="PUA domain"/>
    <property type="match status" value="1"/>
</dbReference>
<keyword evidence="2" id="KW-0028">Amino-acid biosynthesis</keyword>
<dbReference type="GO" id="GO:0004349">
    <property type="term" value="F:glutamate 5-kinase activity"/>
    <property type="evidence" value="ECO:0007669"/>
    <property type="project" value="UniProtKB-EC"/>
</dbReference>
<dbReference type="InterPro" id="IPR005715">
    <property type="entry name" value="Glu_5kinase/COase_Synthase"/>
</dbReference>
<evidence type="ECO:0000259" key="8">
    <source>
        <dbReference type="SMART" id="SM00359"/>
    </source>
</evidence>
<dbReference type="SUPFAM" id="SSF88697">
    <property type="entry name" value="PUA domain-like"/>
    <property type="match status" value="1"/>
</dbReference>
<dbReference type="InterPro" id="IPR001048">
    <property type="entry name" value="Asp/Glu/Uridylate_kinase"/>
</dbReference>
<dbReference type="PANTHER" id="PTHR43654:SF1">
    <property type="entry name" value="ISOPENTENYL PHOSPHATE KINASE"/>
    <property type="match status" value="1"/>
</dbReference>
<keyword evidence="5" id="KW-0547">Nucleotide-binding</keyword>
<dbReference type="GO" id="GO:0005829">
    <property type="term" value="C:cytosol"/>
    <property type="evidence" value="ECO:0007669"/>
    <property type="project" value="TreeGrafter"/>
</dbReference>
<organism evidence="9">
    <name type="scientific">bioreactor metagenome</name>
    <dbReference type="NCBI Taxonomy" id="1076179"/>
    <lineage>
        <taxon>unclassified sequences</taxon>
        <taxon>metagenomes</taxon>
        <taxon>ecological metagenomes</taxon>
    </lineage>
</organism>
<evidence type="ECO:0000256" key="6">
    <source>
        <dbReference type="ARBA" id="ARBA00022777"/>
    </source>
</evidence>
<dbReference type="Pfam" id="PF00696">
    <property type="entry name" value="AA_kinase"/>
    <property type="match status" value="1"/>
</dbReference>
<dbReference type="AlphaFoldDB" id="A0A645DHC3"/>
<dbReference type="Gene3D" id="3.40.1160.10">
    <property type="entry name" value="Acetylglutamate kinase-like"/>
    <property type="match status" value="1"/>
</dbReference>
<keyword evidence="3" id="KW-0641">Proline biosynthesis</keyword>
<name>A0A645DHC3_9ZZZZ</name>
<dbReference type="GO" id="GO:0003723">
    <property type="term" value="F:RNA binding"/>
    <property type="evidence" value="ECO:0007669"/>
    <property type="project" value="InterPro"/>
</dbReference>
<feature type="domain" description="PUA" evidence="8">
    <location>
        <begin position="149"/>
        <end position="232"/>
    </location>
</feature>
<evidence type="ECO:0000313" key="9">
    <source>
        <dbReference type="EMBL" id="MPM88428.1"/>
    </source>
</evidence>
<keyword evidence="6 9" id="KW-0418">Kinase</keyword>
<dbReference type="InterPro" id="IPR036393">
    <property type="entry name" value="AceGlu_kinase-like_sf"/>
</dbReference>
<dbReference type="InterPro" id="IPR001057">
    <property type="entry name" value="Glu/AcGlu_kinase"/>
</dbReference>
<evidence type="ECO:0000256" key="1">
    <source>
        <dbReference type="ARBA" id="ARBA00022490"/>
    </source>
</evidence>
<keyword evidence="4 9" id="KW-0808">Transferase</keyword>
<dbReference type="InterPro" id="IPR002478">
    <property type="entry name" value="PUA"/>
</dbReference>
<dbReference type="EC" id="2.7.2.11" evidence="9"/>
<evidence type="ECO:0000256" key="5">
    <source>
        <dbReference type="ARBA" id="ARBA00022741"/>
    </source>
</evidence>
<keyword evidence="1" id="KW-0963">Cytoplasm</keyword>
<dbReference type="SUPFAM" id="SSF53633">
    <property type="entry name" value="Carbamate kinase-like"/>
    <property type="match status" value="1"/>
</dbReference>
<dbReference type="InterPro" id="IPR019797">
    <property type="entry name" value="Glutamate_5-kinase_CS"/>
</dbReference>
<dbReference type="PROSITE" id="PS50890">
    <property type="entry name" value="PUA"/>
    <property type="match status" value="1"/>
</dbReference>
<keyword evidence="7" id="KW-0067">ATP-binding</keyword>
<dbReference type="CDD" id="cd21157">
    <property type="entry name" value="PUA_G5K"/>
    <property type="match status" value="1"/>
</dbReference>
<dbReference type="InterPro" id="IPR011529">
    <property type="entry name" value="Glu_5kinase"/>
</dbReference>
<dbReference type="GO" id="GO:0005524">
    <property type="term" value="F:ATP binding"/>
    <property type="evidence" value="ECO:0007669"/>
    <property type="project" value="UniProtKB-KW"/>
</dbReference>
<dbReference type="InterPro" id="IPR036974">
    <property type="entry name" value="PUA_sf"/>
</dbReference>
<dbReference type="SMART" id="SM00359">
    <property type="entry name" value="PUA"/>
    <property type="match status" value="1"/>
</dbReference>
<evidence type="ECO:0000256" key="2">
    <source>
        <dbReference type="ARBA" id="ARBA00022605"/>
    </source>
</evidence>
<dbReference type="NCBIfam" id="TIGR01027">
    <property type="entry name" value="proB"/>
    <property type="match status" value="1"/>
</dbReference>
<dbReference type="PRINTS" id="PR00474">
    <property type="entry name" value="GLU5KINASE"/>
</dbReference>